<evidence type="ECO:0000313" key="1">
    <source>
        <dbReference type="EnsemblPlants" id="AVESA.00010b.r2.7CG0687430.2.CDS"/>
    </source>
</evidence>
<reference evidence="1" key="1">
    <citation type="submission" date="2021-05" db="EMBL/GenBank/DDBJ databases">
        <authorList>
            <person name="Scholz U."/>
            <person name="Mascher M."/>
            <person name="Fiebig A."/>
        </authorList>
    </citation>
    <scope>NUCLEOTIDE SEQUENCE [LARGE SCALE GENOMIC DNA]</scope>
</reference>
<proteinExistence type="predicted"/>
<dbReference type="Proteomes" id="UP001732700">
    <property type="component" value="Chromosome 7C"/>
</dbReference>
<evidence type="ECO:0000313" key="2">
    <source>
        <dbReference type="Proteomes" id="UP001732700"/>
    </source>
</evidence>
<name>A0ACD6A4G2_AVESA</name>
<sequence>MSSTDTSSSSDDSTDTSSPSDDSDSSDSAFVVKTPATRVHARRLFDGMPPGVDRIGTLPDGVLHYLLSFLPVQEAVRTCVLARRWRHLWKSTTGLRIVGANGPGSVRDLRKFVDHLLILRERTDLDTVEIGFSKFREEDVPFVNLWIRFAVQSKVRALSVCHKNANQPFRLDGLPFASRYLTTLGLHGARLNGTFLDFSSCPALDDLKISSCVINVSKIVFRSLKHLKIFHCRSSLHHRVRVSAPCLVSFKLDGFSSRSPLLERMPLLETAFLNFGATLHQTSQDICLHYSYSGVFCRANDDSCVNCLYNDGSRNSSVLLGALDNAKHLQLMSPSGMIIFTRDLKWCPTFNNLRNLLLNDYWCVGPDFSALTCILKHSPVLEELTLQLVSEGVRPSVEMKGSYLSMERSTVIPQHLKIVNVKCNVVDEKVAKVLKFLCTLNLRFCFV</sequence>
<accession>A0ACD6A4G2</accession>
<dbReference type="EnsemblPlants" id="AVESA.00010b.r2.7CG0687430.2">
    <property type="protein sequence ID" value="AVESA.00010b.r2.7CG0687430.2.CDS"/>
    <property type="gene ID" value="AVESA.00010b.r2.7CG0687430"/>
</dbReference>
<organism evidence="1 2">
    <name type="scientific">Avena sativa</name>
    <name type="common">Oat</name>
    <dbReference type="NCBI Taxonomy" id="4498"/>
    <lineage>
        <taxon>Eukaryota</taxon>
        <taxon>Viridiplantae</taxon>
        <taxon>Streptophyta</taxon>
        <taxon>Embryophyta</taxon>
        <taxon>Tracheophyta</taxon>
        <taxon>Spermatophyta</taxon>
        <taxon>Magnoliopsida</taxon>
        <taxon>Liliopsida</taxon>
        <taxon>Poales</taxon>
        <taxon>Poaceae</taxon>
        <taxon>BOP clade</taxon>
        <taxon>Pooideae</taxon>
        <taxon>Poodae</taxon>
        <taxon>Poeae</taxon>
        <taxon>Poeae Chloroplast Group 1 (Aveneae type)</taxon>
        <taxon>Aveninae</taxon>
        <taxon>Avena</taxon>
    </lineage>
</organism>
<protein>
    <submittedName>
        <fullName evidence="1">Uncharacterized protein</fullName>
    </submittedName>
</protein>
<keyword evidence="2" id="KW-1185">Reference proteome</keyword>
<reference evidence="1" key="2">
    <citation type="submission" date="2025-09" db="UniProtKB">
        <authorList>
            <consortium name="EnsemblPlants"/>
        </authorList>
    </citation>
    <scope>IDENTIFICATION</scope>
</reference>